<dbReference type="OrthoDB" id="282833at2"/>
<name>A0A5C6CS00_9BACT</name>
<sequence>MLLDIPTEQIQTTVEQCAQELLAEAGIERPPVDAFLLARSLGLTVAQDGQSEVRARFVRLNPRSHGTILLADDARNERRHWAVAHEVGEFAVQRVFAVLGISLADIPTAAREQMANQLAGSLLLPWDWFQADGEMLDWDLLELKQVYASASHELIARRMLQMSPSVIVSLFDQGKLIWRRSNVLGKPPSITFAENKTWSATNSCGQSCRLELTNLPEGLRDIRCWPVHEPDWRREIMRTELEDW</sequence>
<dbReference type="Gene3D" id="1.10.10.2910">
    <property type="match status" value="1"/>
</dbReference>
<gene>
    <name evidence="1" type="ORF">Pla144_27960</name>
</gene>
<evidence type="ECO:0000313" key="2">
    <source>
        <dbReference type="Proteomes" id="UP000318437"/>
    </source>
</evidence>
<protein>
    <submittedName>
        <fullName evidence="1">Uncharacterized protein</fullName>
    </submittedName>
</protein>
<reference evidence="1 2" key="1">
    <citation type="submission" date="2019-02" db="EMBL/GenBank/DDBJ databases">
        <title>Deep-cultivation of Planctomycetes and their phenomic and genomic characterization uncovers novel biology.</title>
        <authorList>
            <person name="Wiegand S."/>
            <person name="Jogler M."/>
            <person name="Boedeker C."/>
            <person name="Pinto D."/>
            <person name="Vollmers J."/>
            <person name="Rivas-Marin E."/>
            <person name="Kohn T."/>
            <person name="Peeters S.H."/>
            <person name="Heuer A."/>
            <person name="Rast P."/>
            <person name="Oberbeckmann S."/>
            <person name="Bunk B."/>
            <person name="Jeske O."/>
            <person name="Meyerdierks A."/>
            <person name="Storesund J.E."/>
            <person name="Kallscheuer N."/>
            <person name="Luecker S."/>
            <person name="Lage O.M."/>
            <person name="Pohl T."/>
            <person name="Merkel B.J."/>
            <person name="Hornburger P."/>
            <person name="Mueller R.-W."/>
            <person name="Bruemmer F."/>
            <person name="Labrenz M."/>
            <person name="Spormann A.M."/>
            <person name="Op Den Camp H."/>
            <person name="Overmann J."/>
            <person name="Amann R."/>
            <person name="Jetten M.S.M."/>
            <person name="Mascher T."/>
            <person name="Medema M.H."/>
            <person name="Devos D.P."/>
            <person name="Kaster A.-K."/>
            <person name="Ovreas L."/>
            <person name="Rohde M."/>
            <person name="Galperin M.Y."/>
            <person name="Jogler C."/>
        </authorList>
    </citation>
    <scope>NUCLEOTIDE SEQUENCE [LARGE SCALE GENOMIC DNA]</scope>
    <source>
        <strain evidence="1 2">Pla144</strain>
    </source>
</reference>
<dbReference type="AlphaFoldDB" id="A0A5C6CS00"/>
<accession>A0A5C6CS00</accession>
<comment type="caution">
    <text evidence="1">The sequence shown here is derived from an EMBL/GenBank/DDBJ whole genome shotgun (WGS) entry which is preliminary data.</text>
</comment>
<organism evidence="1 2">
    <name type="scientific">Bythopirellula polymerisocia</name>
    <dbReference type="NCBI Taxonomy" id="2528003"/>
    <lineage>
        <taxon>Bacteria</taxon>
        <taxon>Pseudomonadati</taxon>
        <taxon>Planctomycetota</taxon>
        <taxon>Planctomycetia</taxon>
        <taxon>Pirellulales</taxon>
        <taxon>Lacipirellulaceae</taxon>
        <taxon>Bythopirellula</taxon>
    </lineage>
</organism>
<dbReference type="RefSeq" id="WP_146451186.1">
    <property type="nucleotide sequence ID" value="NZ_SJPS01000004.1"/>
</dbReference>
<keyword evidence="2" id="KW-1185">Reference proteome</keyword>
<proteinExistence type="predicted"/>
<evidence type="ECO:0000313" key="1">
    <source>
        <dbReference type="EMBL" id="TWU25589.1"/>
    </source>
</evidence>
<dbReference type="EMBL" id="SJPS01000004">
    <property type="protein sequence ID" value="TWU25589.1"/>
    <property type="molecule type" value="Genomic_DNA"/>
</dbReference>
<dbReference type="Proteomes" id="UP000318437">
    <property type="component" value="Unassembled WGS sequence"/>
</dbReference>